<accession>A0A4V2IW73</accession>
<gene>
    <name evidence="1" type="ORF">EWU20_00455</name>
</gene>
<dbReference type="AlphaFoldDB" id="A0A4V2IW73"/>
<sequence length="122" mass="14647">MSENLKYRKITFYKNYFLDFVSKQSIDIQNKIYWTFDVIEDLWRVPDTYLKHIVNTDGLYEIRVQVGNDIIRIFCFFETGKLVILINGFQKKTQKTPKKEIRLALKLKSEYEKQKPDDLRGA</sequence>
<comment type="caution">
    <text evidence="1">The sequence shown here is derived from an EMBL/GenBank/DDBJ whole genome shotgun (WGS) entry which is preliminary data.</text>
</comment>
<name>A0A4V2IW73_9BACT</name>
<evidence type="ECO:0000313" key="1">
    <source>
        <dbReference type="EMBL" id="TBH75075.1"/>
    </source>
</evidence>
<dbReference type="Proteomes" id="UP000293583">
    <property type="component" value="Unassembled WGS sequence"/>
</dbReference>
<dbReference type="OrthoDB" id="573082at2"/>
<protein>
    <submittedName>
        <fullName evidence="1">Type II toxin-antitoxin system RelE/ParE family toxin</fullName>
    </submittedName>
</protein>
<dbReference type="Pfam" id="PF05973">
    <property type="entry name" value="Gp49"/>
    <property type="match status" value="1"/>
</dbReference>
<evidence type="ECO:0000313" key="2">
    <source>
        <dbReference type="Proteomes" id="UP000293583"/>
    </source>
</evidence>
<dbReference type="InterPro" id="IPR009241">
    <property type="entry name" value="HigB-like"/>
</dbReference>
<keyword evidence="2" id="KW-1185">Reference proteome</keyword>
<organism evidence="1 2">
    <name type="scientific">Aquirufa antheringensis</name>
    <dbReference type="NCBI Taxonomy" id="2516559"/>
    <lineage>
        <taxon>Bacteria</taxon>
        <taxon>Pseudomonadati</taxon>
        <taxon>Bacteroidota</taxon>
        <taxon>Cytophagia</taxon>
        <taxon>Cytophagales</taxon>
        <taxon>Flectobacillaceae</taxon>
        <taxon>Aquirufa</taxon>
    </lineage>
</organism>
<proteinExistence type="predicted"/>
<dbReference type="RefSeq" id="WP_130922283.1">
    <property type="nucleotide sequence ID" value="NZ_JAANOM010000002.1"/>
</dbReference>
<reference evidence="1 2" key="1">
    <citation type="submission" date="2019-02" db="EMBL/GenBank/DDBJ databases">
        <title>Genome of a new Bacteroidetes strain.</title>
        <authorList>
            <person name="Pitt A."/>
        </authorList>
    </citation>
    <scope>NUCLEOTIDE SEQUENCE [LARGE SCALE GENOMIC DNA]</scope>
    <source>
        <strain evidence="1 2">103A-SOEBACH</strain>
    </source>
</reference>
<dbReference type="EMBL" id="SEWY01000001">
    <property type="protein sequence ID" value="TBH75075.1"/>
    <property type="molecule type" value="Genomic_DNA"/>
</dbReference>